<protein>
    <submittedName>
        <fullName evidence="2">Uncharacterized protein</fullName>
    </submittedName>
</protein>
<dbReference type="Proteomes" id="UP000236232">
    <property type="component" value="Unassembled WGS sequence"/>
</dbReference>
<keyword evidence="3" id="KW-1185">Reference proteome</keyword>
<evidence type="ECO:0000313" key="3">
    <source>
        <dbReference type="Proteomes" id="UP000236232"/>
    </source>
</evidence>
<reference evidence="2 3" key="1">
    <citation type="submission" date="2018-01" db="EMBL/GenBank/DDBJ databases">
        <title>Draft Genome Sequence of Pseudomonas gingeri NCPPB 3146 (LMG 5327), a White Line Reaction Producer.</title>
        <authorList>
            <person name="Rokni-Zadeh H."/>
            <person name="Bahrami T."/>
            <person name="Zarvandi S."/>
            <person name="Changi-Ashtiani M."/>
            <person name="De Mot R."/>
        </authorList>
    </citation>
    <scope>NUCLEOTIDE SEQUENCE [LARGE SCALE GENOMIC DNA]</scope>
    <source>
        <strain evidence="3">NCPPB 3146 \ LMG 5327</strain>
    </source>
</reference>
<organism evidence="2 3">
    <name type="scientific">Pseudomonas gingeri NCPPB 3146 = LMG 5327</name>
    <dbReference type="NCBI Taxonomy" id="707248"/>
    <lineage>
        <taxon>Bacteria</taxon>
        <taxon>Pseudomonadati</taxon>
        <taxon>Pseudomonadota</taxon>
        <taxon>Gammaproteobacteria</taxon>
        <taxon>Pseudomonadales</taxon>
        <taxon>Pseudomonadaceae</taxon>
        <taxon>Pseudomonas</taxon>
    </lineage>
</organism>
<proteinExistence type="predicted"/>
<name>A0ABX4XSK3_9PSED</name>
<accession>A0ABX4XSK3</accession>
<feature type="region of interest" description="Disordered" evidence="1">
    <location>
        <begin position="1"/>
        <end position="23"/>
    </location>
</feature>
<gene>
    <name evidence="2" type="ORF">CCU68_35060</name>
</gene>
<comment type="caution">
    <text evidence="2">The sequence shown here is derived from an EMBL/GenBank/DDBJ whole genome shotgun (WGS) entry which is preliminary data.</text>
</comment>
<sequence>MAADHPLRPAVRLGAAGQPDRQDRLSLTHCGSRLAGDGARESNARLTGLIASKPAPTRLAIVPTLCVGTIGE</sequence>
<dbReference type="EMBL" id="POWE01000191">
    <property type="protein sequence ID" value="PNQ87867.1"/>
    <property type="molecule type" value="Genomic_DNA"/>
</dbReference>
<evidence type="ECO:0000256" key="1">
    <source>
        <dbReference type="SAM" id="MobiDB-lite"/>
    </source>
</evidence>
<evidence type="ECO:0000313" key="2">
    <source>
        <dbReference type="EMBL" id="PNQ87867.1"/>
    </source>
</evidence>